<name>A0A080LV92_9PROT</name>
<evidence type="ECO:0000313" key="2">
    <source>
        <dbReference type="Proteomes" id="UP000020077"/>
    </source>
</evidence>
<reference evidence="1 2" key="1">
    <citation type="submission" date="2014-02" db="EMBL/GenBank/DDBJ databases">
        <title>Expanding our view of genomic diversity in Candidatus Accumulibacter clades.</title>
        <authorList>
            <person name="Skennerton C.T."/>
            <person name="Barr J.J."/>
            <person name="Slater F.R."/>
            <person name="Bond P.L."/>
            <person name="Tyson G.W."/>
        </authorList>
    </citation>
    <scope>NUCLEOTIDE SEQUENCE [LARGE SCALE GENOMIC DNA]</scope>
    <source>
        <strain evidence="2">BA-91</strain>
    </source>
</reference>
<sequence>MVASAQAVGHGGNETCCRKATLRCRERNGEAVTKFNPLLPATVARSGCLHFLGITELPAKGALSHDMPCKRIRFDGQETGLITTNVTPA</sequence>
<gene>
    <name evidence="1" type="ORF">AW09_003267</name>
</gene>
<dbReference type="EMBL" id="JDVG02000522">
    <property type="protein sequence ID" value="KFB71590.1"/>
    <property type="molecule type" value="Genomic_DNA"/>
</dbReference>
<comment type="caution">
    <text evidence="1">The sequence shown here is derived from an EMBL/GenBank/DDBJ whole genome shotgun (WGS) entry which is preliminary data.</text>
</comment>
<evidence type="ECO:0000313" key="1">
    <source>
        <dbReference type="EMBL" id="KFB71590.1"/>
    </source>
</evidence>
<dbReference type="AlphaFoldDB" id="A0A080LV92"/>
<organism evidence="1 2">
    <name type="scientific">Candidatus Accumulibacter phosphatis</name>
    <dbReference type="NCBI Taxonomy" id="327160"/>
    <lineage>
        <taxon>Bacteria</taxon>
        <taxon>Pseudomonadati</taxon>
        <taxon>Pseudomonadota</taxon>
        <taxon>Betaproteobacteria</taxon>
        <taxon>Candidatus Accumulibacter</taxon>
    </lineage>
</organism>
<proteinExistence type="predicted"/>
<accession>A0A080LV92</accession>
<dbReference type="Proteomes" id="UP000020077">
    <property type="component" value="Unassembled WGS sequence"/>
</dbReference>
<protein>
    <submittedName>
        <fullName evidence="1">Uncharacterized protein</fullName>
    </submittedName>
</protein>